<feature type="domain" description="YjeF C-terminal" evidence="7">
    <location>
        <begin position="5"/>
        <end position="273"/>
    </location>
</feature>
<dbReference type="PROSITE" id="PS51383">
    <property type="entry name" value="YJEF_C_3"/>
    <property type="match status" value="1"/>
</dbReference>
<dbReference type="Proteomes" id="UP000318521">
    <property type="component" value="Unassembled WGS sequence"/>
</dbReference>
<evidence type="ECO:0000256" key="1">
    <source>
        <dbReference type="ARBA" id="ARBA00022741"/>
    </source>
</evidence>
<dbReference type="SUPFAM" id="SSF53613">
    <property type="entry name" value="Ribokinase-like"/>
    <property type="match status" value="1"/>
</dbReference>
<comment type="caution">
    <text evidence="8">The sequence shown here is derived from an EMBL/GenBank/DDBJ whole genome shotgun (WGS) entry which is preliminary data.</text>
</comment>
<feature type="binding site" evidence="6">
    <location>
        <position position="42"/>
    </location>
    <ligand>
        <name>(6S)-NADPHX</name>
        <dbReference type="ChEBI" id="CHEBI:64076"/>
    </ligand>
</feature>
<dbReference type="PANTHER" id="PTHR12592:SF0">
    <property type="entry name" value="ATP-DEPENDENT (S)-NAD(P)H-HYDRATE DEHYDRATASE"/>
    <property type="match status" value="1"/>
</dbReference>
<dbReference type="EMBL" id="VLXZ01000008">
    <property type="protein sequence ID" value="TSB45845.1"/>
    <property type="molecule type" value="Genomic_DNA"/>
</dbReference>
<evidence type="ECO:0000256" key="4">
    <source>
        <dbReference type="ARBA" id="ARBA00023027"/>
    </source>
</evidence>
<gene>
    <name evidence="6" type="primary">nnrD</name>
    <name evidence="8" type="ORF">FN960_13035</name>
</gene>
<dbReference type="EC" id="4.2.1.136" evidence="6"/>
<evidence type="ECO:0000256" key="6">
    <source>
        <dbReference type="HAMAP-Rule" id="MF_01965"/>
    </source>
</evidence>
<dbReference type="Pfam" id="PF01256">
    <property type="entry name" value="Carb_kinase"/>
    <property type="match status" value="1"/>
</dbReference>
<name>A0A553ZWT2_9BACI</name>
<comment type="subunit">
    <text evidence="6">Homotetramer.</text>
</comment>
<feature type="binding site" evidence="6">
    <location>
        <begin position="187"/>
        <end position="191"/>
    </location>
    <ligand>
        <name>AMP</name>
        <dbReference type="ChEBI" id="CHEBI:456215"/>
    </ligand>
</feature>
<dbReference type="AlphaFoldDB" id="A0A553ZWT2"/>
<keyword evidence="5 6" id="KW-0456">Lyase</keyword>
<dbReference type="HAMAP" id="MF_01965">
    <property type="entry name" value="NADHX_dehydratase"/>
    <property type="match status" value="1"/>
</dbReference>
<keyword evidence="4 6" id="KW-0520">NAD</keyword>
<dbReference type="GO" id="GO:0005524">
    <property type="term" value="F:ATP binding"/>
    <property type="evidence" value="ECO:0007669"/>
    <property type="project" value="UniProtKB-KW"/>
</dbReference>
<evidence type="ECO:0000259" key="7">
    <source>
        <dbReference type="PROSITE" id="PS51383"/>
    </source>
</evidence>
<evidence type="ECO:0000313" key="9">
    <source>
        <dbReference type="Proteomes" id="UP000318521"/>
    </source>
</evidence>
<dbReference type="NCBIfam" id="TIGR00196">
    <property type="entry name" value="yjeF_cterm"/>
    <property type="match status" value="1"/>
</dbReference>
<dbReference type="InterPro" id="IPR029056">
    <property type="entry name" value="Ribokinase-like"/>
</dbReference>
<feature type="binding site" evidence="6">
    <location>
        <position position="215"/>
    </location>
    <ligand>
        <name>AMP</name>
        <dbReference type="ChEBI" id="CHEBI:456215"/>
    </ligand>
</feature>
<comment type="catalytic activity">
    <reaction evidence="6">
        <text>(6S)-NADPHX + ADP = AMP + phosphate + NADPH + H(+)</text>
        <dbReference type="Rhea" id="RHEA:32235"/>
        <dbReference type="ChEBI" id="CHEBI:15378"/>
        <dbReference type="ChEBI" id="CHEBI:43474"/>
        <dbReference type="ChEBI" id="CHEBI:57783"/>
        <dbReference type="ChEBI" id="CHEBI:64076"/>
        <dbReference type="ChEBI" id="CHEBI:456215"/>
        <dbReference type="ChEBI" id="CHEBI:456216"/>
        <dbReference type="EC" id="4.2.1.136"/>
    </reaction>
</comment>
<dbReference type="CDD" id="cd01171">
    <property type="entry name" value="YXKO-related"/>
    <property type="match status" value="1"/>
</dbReference>
<keyword evidence="2 6" id="KW-0067">ATP-binding</keyword>
<protein>
    <recommendedName>
        <fullName evidence="6">ADP-dependent (S)-NAD(P)H-hydrate dehydratase</fullName>
        <ecNumber evidence="6">4.2.1.136</ecNumber>
    </recommendedName>
    <alternativeName>
        <fullName evidence="6">ADP-dependent NAD(P)HX dehydratase</fullName>
    </alternativeName>
</protein>
<dbReference type="GO" id="GO:0052856">
    <property type="term" value="F:NAD(P)HX epimerase activity"/>
    <property type="evidence" value="ECO:0007669"/>
    <property type="project" value="TreeGrafter"/>
</dbReference>
<comment type="similarity">
    <text evidence="6">Belongs to the NnrD/CARKD family.</text>
</comment>
<sequence>MQMLEQHQVSEWLPYREQDKDTNKRDYGQVLLIGGSRGMGGAILMAAEAAMMSGAGLTTVATDENHFSALHTRLPEAMAVPLEDVKEIRHQIKKNTVIAMGPGLGLDEKARDVFRLVLKEVEQHQTLLLDADALTLLSEEKVDLPQMTILTPHAGEWQRLTGLKPEEQSENENRKWANKLGALVVLKGDQTRIYTPEASYLNIKGTPAMATGGMGDCLTGCIAGICAQNEDVLEGVLAAVFLHSYIGCSLAQTRHVVRPTEIAQSLPVYMKQLSTLSK</sequence>
<keyword evidence="1 6" id="KW-0547">Nucleotide-binding</keyword>
<dbReference type="GO" id="GO:0046496">
    <property type="term" value="P:nicotinamide nucleotide metabolic process"/>
    <property type="evidence" value="ECO:0007669"/>
    <property type="project" value="UniProtKB-UniRule"/>
</dbReference>
<dbReference type="GO" id="GO:0052855">
    <property type="term" value="F:ADP-dependent NAD(P)H-hydrate dehydratase activity"/>
    <property type="evidence" value="ECO:0007669"/>
    <property type="project" value="UniProtKB-UniRule"/>
</dbReference>
<feature type="binding site" evidence="6">
    <location>
        <position position="216"/>
    </location>
    <ligand>
        <name>(6S)-NADPHX</name>
        <dbReference type="ChEBI" id="CHEBI:64076"/>
    </ligand>
</feature>
<accession>A0A553ZWT2</accession>
<comment type="function">
    <text evidence="6">Catalyzes the dehydration of the S-form of NAD(P)HX at the expense of ADP, which is converted to AMP. Together with NAD(P)HX epimerase, which catalyzes the epimerization of the S- and R-forms, the enzyme allows the repair of both epimers of NAD(P)HX, a damaged form of NAD(P)H that is a result of enzymatic or heat-dependent hydration.</text>
</comment>
<proteinExistence type="inferred from homology"/>
<comment type="cofactor">
    <cofactor evidence="6">
        <name>Mg(2+)</name>
        <dbReference type="ChEBI" id="CHEBI:18420"/>
    </cofactor>
</comment>
<feature type="binding site" evidence="6">
    <location>
        <position position="153"/>
    </location>
    <ligand>
        <name>(6S)-NADPHX</name>
        <dbReference type="ChEBI" id="CHEBI:64076"/>
    </ligand>
</feature>
<keyword evidence="3 6" id="KW-0521">NADP</keyword>
<keyword evidence="9" id="KW-1185">Reference proteome</keyword>
<comment type="catalytic activity">
    <reaction evidence="6">
        <text>(6S)-NADHX + ADP = AMP + phosphate + NADH + H(+)</text>
        <dbReference type="Rhea" id="RHEA:32223"/>
        <dbReference type="ChEBI" id="CHEBI:15378"/>
        <dbReference type="ChEBI" id="CHEBI:43474"/>
        <dbReference type="ChEBI" id="CHEBI:57945"/>
        <dbReference type="ChEBI" id="CHEBI:64074"/>
        <dbReference type="ChEBI" id="CHEBI:456215"/>
        <dbReference type="ChEBI" id="CHEBI:456216"/>
        <dbReference type="EC" id="4.2.1.136"/>
    </reaction>
</comment>
<evidence type="ECO:0000313" key="8">
    <source>
        <dbReference type="EMBL" id="TSB45845.1"/>
    </source>
</evidence>
<evidence type="ECO:0000256" key="5">
    <source>
        <dbReference type="ARBA" id="ARBA00023239"/>
    </source>
</evidence>
<evidence type="ECO:0000256" key="3">
    <source>
        <dbReference type="ARBA" id="ARBA00022857"/>
    </source>
</evidence>
<reference evidence="8 9" key="1">
    <citation type="submission" date="2019-07" db="EMBL/GenBank/DDBJ databases">
        <authorList>
            <person name="Park Y.J."/>
            <person name="Jeong S.E."/>
            <person name="Jung H.S."/>
        </authorList>
    </citation>
    <scope>NUCLEOTIDE SEQUENCE [LARGE SCALE GENOMIC DNA]</scope>
    <source>
        <strain evidence="9">P16(2019)</strain>
    </source>
</reference>
<dbReference type="OrthoDB" id="9806925at2"/>
<dbReference type="InterPro" id="IPR000631">
    <property type="entry name" value="CARKD"/>
</dbReference>
<evidence type="ECO:0000256" key="2">
    <source>
        <dbReference type="ARBA" id="ARBA00022840"/>
    </source>
</evidence>
<dbReference type="PANTHER" id="PTHR12592">
    <property type="entry name" value="ATP-DEPENDENT (S)-NAD(P)H-HYDRATE DEHYDRATASE FAMILY MEMBER"/>
    <property type="match status" value="1"/>
</dbReference>
<dbReference type="GO" id="GO:0110051">
    <property type="term" value="P:metabolite repair"/>
    <property type="evidence" value="ECO:0007669"/>
    <property type="project" value="TreeGrafter"/>
</dbReference>
<organism evidence="8 9">
    <name type="scientific">Alkalicoccobacillus porphyridii</name>
    <dbReference type="NCBI Taxonomy" id="2597270"/>
    <lineage>
        <taxon>Bacteria</taxon>
        <taxon>Bacillati</taxon>
        <taxon>Bacillota</taxon>
        <taxon>Bacilli</taxon>
        <taxon>Bacillales</taxon>
        <taxon>Bacillaceae</taxon>
        <taxon>Alkalicoccobacillus</taxon>
    </lineage>
</organism>
<dbReference type="Gene3D" id="3.40.1190.20">
    <property type="match status" value="1"/>
</dbReference>
<feature type="binding site" evidence="6">
    <location>
        <position position="103"/>
    </location>
    <ligand>
        <name>(6S)-NADPHX</name>
        <dbReference type="ChEBI" id="CHEBI:64076"/>
    </ligand>
</feature>